<dbReference type="AlphaFoldDB" id="A0A1Y6BAL8"/>
<protein>
    <submittedName>
        <fullName evidence="2">Alkylhydroperoxidase AhpD family core domain-containing protein</fullName>
    </submittedName>
</protein>
<evidence type="ECO:0000259" key="1">
    <source>
        <dbReference type="Pfam" id="PF02627"/>
    </source>
</evidence>
<evidence type="ECO:0000313" key="2">
    <source>
        <dbReference type="EMBL" id="SMF01797.1"/>
    </source>
</evidence>
<dbReference type="EMBL" id="FWZX01000003">
    <property type="protein sequence ID" value="SMF01797.1"/>
    <property type="molecule type" value="Genomic_DNA"/>
</dbReference>
<dbReference type="GO" id="GO:0051920">
    <property type="term" value="F:peroxiredoxin activity"/>
    <property type="evidence" value="ECO:0007669"/>
    <property type="project" value="InterPro"/>
</dbReference>
<sequence>MSQHDRLQLAKSAPEAMKGLVAVESVLAAGPLDAGLRHLVKLRVSQINGCAHCVDMHLREARQDGESQPRLDRLVVWRNVEDFTPAERAALAWAEALTTRLGEDLDSLHAALSEHFGAEEIAALTASVTMINGWNRLMVASLHARF</sequence>
<dbReference type="PANTHER" id="PTHR34846:SF10">
    <property type="entry name" value="CYTOPLASMIC PROTEIN"/>
    <property type="match status" value="1"/>
</dbReference>
<dbReference type="Pfam" id="PF02627">
    <property type="entry name" value="CMD"/>
    <property type="match status" value="1"/>
</dbReference>
<accession>A0A1Y6BAL8</accession>
<keyword evidence="3" id="KW-1185">Reference proteome</keyword>
<proteinExistence type="predicted"/>
<dbReference type="STRING" id="560819.SAMN05428998_1033"/>
<feature type="domain" description="Carboxymuconolactone decarboxylase-like" evidence="1">
    <location>
        <begin position="14"/>
        <end position="96"/>
    </location>
</feature>
<dbReference type="SUPFAM" id="SSF69118">
    <property type="entry name" value="AhpD-like"/>
    <property type="match status" value="1"/>
</dbReference>
<dbReference type="InterPro" id="IPR003779">
    <property type="entry name" value="CMD-like"/>
</dbReference>
<dbReference type="NCBIfam" id="TIGR00778">
    <property type="entry name" value="ahpD_dom"/>
    <property type="match status" value="1"/>
</dbReference>
<dbReference type="InterPro" id="IPR029032">
    <property type="entry name" value="AhpD-like"/>
</dbReference>
<keyword evidence="2" id="KW-0575">Peroxidase</keyword>
<reference evidence="2 3" key="1">
    <citation type="submission" date="2017-04" db="EMBL/GenBank/DDBJ databases">
        <authorList>
            <person name="Afonso C.L."/>
            <person name="Miller P.J."/>
            <person name="Scott M.A."/>
            <person name="Spackman E."/>
            <person name="Goraichik I."/>
            <person name="Dimitrov K.M."/>
            <person name="Suarez D.L."/>
            <person name="Swayne D.E."/>
        </authorList>
    </citation>
    <scope>NUCLEOTIDE SEQUENCE [LARGE SCALE GENOMIC DNA]</scope>
    <source>
        <strain evidence="2 3">USBA 355</strain>
    </source>
</reference>
<dbReference type="Gene3D" id="1.20.1290.10">
    <property type="entry name" value="AhpD-like"/>
    <property type="match status" value="1"/>
</dbReference>
<organism evidence="2 3">
    <name type="scientific">Tistlia consotensis USBA 355</name>
    <dbReference type="NCBI Taxonomy" id="560819"/>
    <lineage>
        <taxon>Bacteria</taxon>
        <taxon>Pseudomonadati</taxon>
        <taxon>Pseudomonadota</taxon>
        <taxon>Alphaproteobacteria</taxon>
        <taxon>Rhodospirillales</taxon>
        <taxon>Rhodovibrionaceae</taxon>
        <taxon>Tistlia</taxon>
    </lineage>
</organism>
<dbReference type="InterPro" id="IPR004675">
    <property type="entry name" value="AhpD_core"/>
</dbReference>
<dbReference type="Proteomes" id="UP000192917">
    <property type="component" value="Unassembled WGS sequence"/>
</dbReference>
<gene>
    <name evidence="2" type="ORF">SAMN05428998_1033</name>
</gene>
<keyword evidence="2" id="KW-0560">Oxidoreductase</keyword>
<dbReference type="RefSeq" id="WP_085121461.1">
    <property type="nucleotide sequence ID" value="NZ_FWZX01000003.1"/>
</dbReference>
<name>A0A1Y6BAL8_9PROT</name>
<dbReference type="PANTHER" id="PTHR34846">
    <property type="entry name" value="4-CARBOXYMUCONOLACTONE DECARBOXYLASE FAMILY PROTEIN (AFU_ORTHOLOGUE AFUA_6G11590)"/>
    <property type="match status" value="1"/>
</dbReference>
<evidence type="ECO:0000313" key="3">
    <source>
        <dbReference type="Proteomes" id="UP000192917"/>
    </source>
</evidence>